<dbReference type="OrthoDB" id="822368at2"/>
<keyword evidence="2" id="KW-1185">Reference proteome</keyword>
<dbReference type="AlphaFoldDB" id="A0A4U1CLU5"/>
<name>A0A4U1CLU5_9SPHI</name>
<gene>
    <name evidence="1" type="ORF">FA048_12715</name>
</gene>
<comment type="caution">
    <text evidence="1">The sequence shown here is derived from an EMBL/GenBank/DDBJ whole genome shotgun (WGS) entry which is preliminary data.</text>
</comment>
<proteinExistence type="predicted"/>
<organism evidence="1 2">
    <name type="scientific">Pedobacter polaris</name>
    <dbReference type="NCBI Taxonomy" id="2571273"/>
    <lineage>
        <taxon>Bacteria</taxon>
        <taxon>Pseudomonadati</taxon>
        <taxon>Bacteroidota</taxon>
        <taxon>Sphingobacteriia</taxon>
        <taxon>Sphingobacteriales</taxon>
        <taxon>Sphingobacteriaceae</taxon>
        <taxon>Pedobacter</taxon>
    </lineage>
</organism>
<reference evidence="1 2" key="1">
    <citation type="submission" date="2019-04" db="EMBL/GenBank/DDBJ databases">
        <title>Pedobacter sp. RP-3-22 sp. nov., isolated from Arctic soil.</title>
        <authorList>
            <person name="Dahal R.H."/>
            <person name="Kim D.-U."/>
        </authorList>
    </citation>
    <scope>NUCLEOTIDE SEQUENCE [LARGE SCALE GENOMIC DNA]</scope>
    <source>
        <strain evidence="1 2">RP-3-22</strain>
    </source>
</reference>
<protein>
    <submittedName>
        <fullName evidence="1">Uncharacterized protein</fullName>
    </submittedName>
</protein>
<evidence type="ECO:0000313" key="1">
    <source>
        <dbReference type="EMBL" id="TKC08019.1"/>
    </source>
</evidence>
<dbReference type="RefSeq" id="WP_136841569.1">
    <property type="nucleotide sequence ID" value="NZ_SWBR01000003.1"/>
</dbReference>
<accession>A0A4U1CLU5</accession>
<sequence>MKGIVIIVIALFGLNTALYSQQKSLNIPAIHQLVENSRTEFDKQNEARDKQAVTTINEEVNKTYLAKLKNKYRELQQRYSLLGTAIDATNIGLQATPMVNNIIKSQTEIYQLAEKNPALIFIAYQTEIEFLQKSKSLVYYLIGLSASMGAVNQMKQSDRKILFDFVLQELSVIQDLSRGLVNSIQYSNLSSLMRSLNPFQDYIDMDKSIVNDIITNAKYLKK</sequence>
<dbReference type="Proteomes" id="UP000309488">
    <property type="component" value="Unassembled WGS sequence"/>
</dbReference>
<evidence type="ECO:0000313" key="2">
    <source>
        <dbReference type="Proteomes" id="UP000309488"/>
    </source>
</evidence>
<dbReference type="EMBL" id="SWBR01000003">
    <property type="protein sequence ID" value="TKC08019.1"/>
    <property type="molecule type" value="Genomic_DNA"/>
</dbReference>